<keyword evidence="6 11" id="KW-0808">Transferase</keyword>
<evidence type="ECO:0000313" key="14">
    <source>
        <dbReference type="Proteomes" id="UP000198943"/>
    </source>
</evidence>
<dbReference type="InterPro" id="IPR015421">
    <property type="entry name" value="PyrdxlP-dep_Trfase_major"/>
</dbReference>
<dbReference type="InterPro" id="IPR000192">
    <property type="entry name" value="Aminotrans_V_dom"/>
</dbReference>
<feature type="binding site" evidence="11">
    <location>
        <position position="172"/>
    </location>
    <ligand>
        <name>pyridoxal 5'-phosphate</name>
        <dbReference type="ChEBI" id="CHEBI:597326"/>
    </ligand>
</feature>
<feature type="binding site" evidence="11">
    <location>
        <position position="102"/>
    </location>
    <ligand>
        <name>pyridoxal 5'-phosphate</name>
        <dbReference type="ChEBI" id="CHEBI:597326"/>
    </ligand>
</feature>
<feature type="binding site" evidence="11">
    <location>
        <position position="42"/>
    </location>
    <ligand>
        <name>L-glutamate</name>
        <dbReference type="ChEBI" id="CHEBI:29985"/>
    </ligand>
</feature>
<proteinExistence type="inferred from homology"/>
<reference evidence="14" key="1">
    <citation type="submission" date="2016-10" db="EMBL/GenBank/DDBJ databases">
        <authorList>
            <person name="Varghese N."/>
            <person name="Submissions S."/>
        </authorList>
    </citation>
    <scope>NUCLEOTIDE SEQUENCE [LARGE SCALE GENOMIC DNA]</scope>
    <source>
        <strain evidence="14">DSM 11005</strain>
    </source>
</reference>
<dbReference type="FunFam" id="3.90.1150.10:FF:000006">
    <property type="entry name" value="Phosphoserine aminotransferase"/>
    <property type="match status" value="1"/>
</dbReference>
<dbReference type="PIRSF" id="PIRSF000525">
    <property type="entry name" value="SerC"/>
    <property type="match status" value="1"/>
</dbReference>
<dbReference type="Gene3D" id="3.40.640.10">
    <property type="entry name" value="Type I PLP-dependent aspartate aminotransferase-like (Major domain)"/>
    <property type="match status" value="1"/>
</dbReference>
<keyword evidence="5 11" id="KW-0028">Amino-acid biosynthesis</keyword>
<dbReference type="InterPro" id="IPR015422">
    <property type="entry name" value="PyrdxlP-dep_Trfase_small"/>
</dbReference>
<dbReference type="NCBIfam" id="TIGR01364">
    <property type="entry name" value="serC_1"/>
    <property type="match status" value="1"/>
</dbReference>
<dbReference type="PANTHER" id="PTHR43247">
    <property type="entry name" value="PHOSPHOSERINE AMINOTRANSFERASE"/>
    <property type="match status" value="1"/>
</dbReference>
<dbReference type="Pfam" id="PF00266">
    <property type="entry name" value="Aminotran_5"/>
    <property type="match status" value="1"/>
</dbReference>
<feature type="binding site" evidence="11">
    <location>
        <position position="152"/>
    </location>
    <ligand>
        <name>pyridoxal 5'-phosphate</name>
        <dbReference type="ChEBI" id="CHEBI:597326"/>
    </ligand>
</feature>
<keyword evidence="8 11" id="KW-0718">Serine biosynthesis</keyword>
<comment type="pathway">
    <text evidence="2 11">Amino-acid biosynthesis; L-serine biosynthesis; L-serine from 3-phospho-D-glycerate: step 2/3.</text>
</comment>
<comment type="subcellular location">
    <subcellularLocation>
        <location evidence="11">Cytoplasm</location>
    </subcellularLocation>
</comment>
<dbReference type="SUPFAM" id="SSF53383">
    <property type="entry name" value="PLP-dependent transferases"/>
    <property type="match status" value="1"/>
</dbReference>
<name>A0A1G6IDY9_9FIRM</name>
<keyword evidence="11" id="KW-0963">Cytoplasm</keyword>
<evidence type="ECO:0000313" key="13">
    <source>
        <dbReference type="EMBL" id="SDC04688.1"/>
    </source>
</evidence>
<dbReference type="InterPro" id="IPR015424">
    <property type="entry name" value="PyrdxlP-dep_Trfase"/>
</dbReference>
<dbReference type="RefSeq" id="WP_218118131.1">
    <property type="nucleotide sequence ID" value="NZ_FMYW01000002.1"/>
</dbReference>
<dbReference type="EC" id="2.6.1.52" evidence="11"/>
<evidence type="ECO:0000256" key="6">
    <source>
        <dbReference type="ARBA" id="ARBA00022679"/>
    </source>
</evidence>
<evidence type="ECO:0000256" key="2">
    <source>
        <dbReference type="ARBA" id="ARBA00005099"/>
    </source>
</evidence>
<keyword evidence="14" id="KW-1185">Reference proteome</keyword>
<keyword evidence="4 11" id="KW-0032">Aminotransferase</keyword>
<dbReference type="GO" id="GO:0030170">
    <property type="term" value="F:pyridoxal phosphate binding"/>
    <property type="evidence" value="ECO:0007669"/>
    <property type="project" value="UniProtKB-UniRule"/>
</dbReference>
<organism evidence="13 14">
    <name type="scientific">Succiniclasticum ruminis</name>
    <dbReference type="NCBI Taxonomy" id="40841"/>
    <lineage>
        <taxon>Bacteria</taxon>
        <taxon>Bacillati</taxon>
        <taxon>Bacillota</taxon>
        <taxon>Negativicutes</taxon>
        <taxon>Acidaminococcales</taxon>
        <taxon>Acidaminococcaceae</taxon>
        <taxon>Succiniclasticum</taxon>
    </lineage>
</organism>
<comment type="subunit">
    <text evidence="11">Homodimer.</text>
</comment>
<dbReference type="FunFam" id="3.40.640.10:FF:000010">
    <property type="entry name" value="Phosphoserine aminotransferase"/>
    <property type="match status" value="1"/>
</dbReference>
<dbReference type="UniPathway" id="UPA00135">
    <property type="reaction ID" value="UER00197"/>
</dbReference>
<feature type="modified residue" description="N6-(pyridoxal phosphate)lysine" evidence="11">
    <location>
        <position position="196"/>
    </location>
</feature>
<dbReference type="GO" id="GO:0004648">
    <property type="term" value="F:O-phospho-L-serine:2-oxoglutarate aminotransferase activity"/>
    <property type="evidence" value="ECO:0007669"/>
    <property type="project" value="UniProtKB-UniRule"/>
</dbReference>
<dbReference type="PANTHER" id="PTHR43247:SF1">
    <property type="entry name" value="PHOSPHOSERINE AMINOTRANSFERASE"/>
    <property type="match status" value="1"/>
</dbReference>
<dbReference type="EMBL" id="FMYW01000002">
    <property type="protein sequence ID" value="SDC04688.1"/>
    <property type="molecule type" value="Genomic_DNA"/>
</dbReference>
<evidence type="ECO:0000256" key="3">
    <source>
        <dbReference type="ARBA" id="ARBA00006904"/>
    </source>
</evidence>
<evidence type="ECO:0000256" key="11">
    <source>
        <dbReference type="HAMAP-Rule" id="MF_00160"/>
    </source>
</evidence>
<evidence type="ECO:0000256" key="9">
    <source>
        <dbReference type="ARBA" id="ARBA00047630"/>
    </source>
</evidence>
<feature type="binding site" evidence="11">
    <location>
        <position position="195"/>
    </location>
    <ligand>
        <name>pyridoxal 5'-phosphate</name>
        <dbReference type="ChEBI" id="CHEBI:597326"/>
    </ligand>
</feature>
<sequence length="361" mass="39989">MSRIFNFNAGPAALPLEVLEEVQAELLDFNNTGMSILEISHRSPAFEKVLEETKQDIKDLLNLPDDYGIFFMGGGGSLQFSCVPCNFLKEGMTAAYSDTGSFSDKAFEEAEKVGKAVKVFSSKDRGYDRVPRPEEVKLPENCAYLHITGNNTIEGTEYFAYPETGDVPLIADMSSEILSRPFPVEKFSLIYSGAQKNIGPAGVVLIIARKDYVAGRDKKLPVMMNYETILNKDSLYNTPPVFAIYIVGKVAKWLKKQGGLAAMEAVNRKKAALLYALLDKYPEFYKGRAEKASRSIMNVTFNLPSKELEAKFVEEGKQRGLGGLKGHRSVGGIRASIYNAMPLAGCEALAQFMEEFYQKNK</sequence>
<evidence type="ECO:0000256" key="7">
    <source>
        <dbReference type="ARBA" id="ARBA00022898"/>
    </source>
</evidence>
<comment type="catalytic activity">
    <reaction evidence="9 11">
        <text>4-(phosphooxy)-L-threonine + 2-oxoglutarate = (R)-3-hydroxy-2-oxo-4-phosphooxybutanoate + L-glutamate</text>
        <dbReference type="Rhea" id="RHEA:16573"/>
        <dbReference type="ChEBI" id="CHEBI:16810"/>
        <dbReference type="ChEBI" id="CHEBI:29985"/>
        <dbReference type="ChEBI" id="CHEBI:58452"/>
        <dbReference type="ChEBI" id="CHEBI:58538"/>
        <dbReference type="EC" id="2.6.1.52"/>
    </reaction>
</comment>
<dbReference type="InterPro" id="IPR022278">
    <property type="entry name" value="Pser_aminoTfrase"/>
</dbReference>
<evidence type="ECO:0000256" key="4">
    <source>
        <dbReference type="ARBA" id="ARBA00022576"/>
    </source>
</evidence>
<comment type="catalytic activity">
    <reaction evidence="10 11">
        <text>O-phospho-L-serine + 2-oxoglutarate = 3-phosphooxypyruvate + L-glutamate</text>
        <dbReference type="Rhea" id="RHEA:14329"/>
        <dbReference type="ChEBI" id="CHEBI:16810"/>
        <dbReference type="ChEBI" id="CHEBI:18110"/>
        <dbReference type="ChEBI" id="CHEBI:29985"/>
        <dbReference type="ChEBI" id="CHEBI:57524"/>
        <dbReference type="EC" id="2.6.1.52"/>
    </reaction>
</comment>
<comment type="function">
    <text evidence="1 11">Catalyzes the reversible conversion of 3-phosphohydroxypyruvate to phosphoserine and of 3-hydroxy-2-oxo-4-phosphonooxybutanoate to phosphohydroxythreonine.</text>
</comment>
<dbReference type="Gene3D" id="3.90.1150.10">
    <property type="entry name" value="Aspartate Aminotransferase, domain 1"/>
    <property type="match status" value="1"/>
</dbReference>
<dbReference type="NCBIfam" id="NF003764">
    <property type="entry name" value="PRK05355.1"/>
    <property type="match status" value="1"/>
</dbReference>
<evidence type="ECO:0000256" key="5">
    <source>
        <dbReference type="ARBA" id="ARBA00022605"/>
    </source>
</evidence>
<keyword evidence="7 11" id="KW-0663">Pyridoxal phosphate</keyword>
<comment type="cofactor">
    <cofactor evidence="11">
        <name>pyridoxal 5'-phosphate</name>
        <dbReference type="ChEBI" id="CHEBI:597326"/>
    </cofactor>
    <text evidence="11">Binds 1 pyridoxal phosphate per subunit.</text>
</comment>
<gene>
    <name evidence="11" type="primary">serC</name>
    <name evidence="13" type="ORF">SAMN04487864_10225</name>
</gene>
<feature type="binding site" evidence="11">
    <location>
        <begin position="76"/>
        <end position="77"/>
    </location>
    <ligand>
        <name>pyridoxal 5'-phosphate</name>
        <dbReference type="ChEBI" id="CHEBI:597326"/>
    </ligand>
</feature>
<feature type="binding site" evidence="11">
    <location>
        <begin position="237"/>
        <end position="238"/>
    </location>
    <ligand>
        <name>pyridoxal 5'-phosphate</name>
        <dbReference type="ChEBI" id="CHEBI:597326"/>
    </ligand>
</feature>
<comment type="similarity">
    <text evidence="3 11">Belongs to the class-V pyridoxal-phosphate-dependent aminotransferase family. SerC subfamily.</text>
</comment>
<evidence type="ECO:0000256" key="8">
    <source>
        <dbReference type="ARBA" id="ARBA00023299"/>
    </source>
</evidence>
<evidence type="ECO:0000256" key="10">
    <source>
        <dbReference type="ARBA" id="ARBA00049007"/>
    </source>
</evidence>
<dbReference type="AlphaFoldDB" id="A0A1G6IDY9"/>
<dbReference type="GO" id="GO:0005737">
    <property type="term" value="C:cytoplasm"/>
    <property type="evidence" value="ECO:0007669"/>
    <property type="project" value="UniProtKB-SubCell"/>
</dbReference>
<accession>A0A1G6IDY9</accession>
<protein>
    <recommendedName>
        <fullName evidence="11">Phosphoserine aminotransferase</fullName>
        <ecNumber evidence="11">2.6.1.52</ecNumber>
    </recommendedName>
    <alternativeName>
        <fullName evidence="11">Phosphohydroxythreonine aminotransferase</fullName>
        <shortName evidence="11">PSAT</shortName>
    </alternativeName>
</protein>
<evidence type="ECO:0000256" key="1">
    <source>
        <dbReference type="ARBA" id="ARBA00003483"/>
    </source>
</evidence>
<comment type="caution">
    <text evidence="11">Lacks conserved residue(s) required for the propagation of feature annotation.</text>
</comment>
<dbReference type="GO" id="GO:0006564">
    <property type="term" value="P:L-serine biosynthetic process"/>
    <property type="evidence" value="ECO:0007669"/>
    <property type="project" value="UniProtKB-UniRule"/>
</dbReference>
<dbReference type="HAMAP" id="MF_00160">
    <property type="entry name" value="SerC_aminotrans_5"/>
    <property type="match status" value="1"/>
</dbReference>
<evidence type="ECO:0000259" key="12">
    <source>
        <dbReference type="Pfam" id="PF00266"/>
    </source>
</evidence>
<feature type="domain" description="Aminotransferase class V" evidence="12">
    <location>
        <begin position="4"/>
        <end position="348"/>
    </location>
</feature>
<dbReference type="Proteomes" id="UP000198943">
    <property type="component" value="Unassembled WGS sequence"/>
</dbReference>